<dbReference type="EnsemblMetazoa" id="SMAR006071-RA">
    <property type="protein sequence ID" value="SMAR006071-PA"/>
    <property type="gene ID" value="SMAR006071"/>
</dbReference>
<dbReference type="CDD" id="cd00143">
    <property type="entry name" value="PP2Cc"/>
    <property type="match status" value="1"/>
</dbReference>
<comment type="similarity">
    <text evidence="4">Belongs to the PP2C family.</text>
</comment>
<feature type="compositionally biased region" description="Polar residues" evidence="5">
    <location>
        <begin position="1093"/>
        <end position="1114"/>
    </location>
</feature>
<dbReference type="InterPro" id="IPR000222">
    <property type="entry name" value="PP2C_BS"/>
</dbReference>
<dbReference type="InterPro" id="IPR001932">
    <property type="entry name" value="PPM-type_phosphatase-like_dom"/>
</dbReference>
<evidence type="ECO:0000313" key="7">
    <source>
        <dbReference type="EnsemblMetazoa" id="SMAR006071-PA"/>
    </source>
</evidence>
<dbReference type="PANTHER" id="PTHR47992">
    <property type="entry name" value="PROTEIN PHOSPHATASE"/>
    <property type="match status" value="1"/>
</dbReference>
<dbReference type="SUPFAM" id="SSF81606">
    <property type="entry name" value="PP2C-like"/>
    <property type="match status" value="1"/>
</dbReference>
<organism evidence="7 8">
    <name type="scientific">Strigamia maritima</name>
    <name type="common">European centipede</name>
    <name type="synonym">Geophilus maritimus</name>
    <dbReference type="NCBI Taxonomy" id="126957"/>
    <lineage>
        <taxon>Eukaryota</taxon>
        <taxon>Metazoa</taxon>
        <taxon>Ecdysozoa</taxon>
        <taxon>Arthropoda</taxon>
        <taxon>Myriapoda</taxon>
        <taxon>Chilopoda</taxon>
        <taxon>Pleurostigmophora</taxon>
        <taxon>Geophilomorpha</taxon>
        <taxon>Linotaeniidae</taxon>
        <taxon>Strigamia</taxon>
    </lineage>
</organism>
<dbReference type="OMA" id="RSENTFE"/>
<name>T1IXX6_STRMM</name>
<protein>
    <recommendedName>
        <fullName evidence="6">PPM-type phosphatase domain-containing protein</fullName>
    </recommendedName>
</protein>
<proteinExistence type="inferred from homology"/>
<feature type="compositionally biased region" description="Low complexity" evidence="5">
    <location>
        <begin position="1076"/>
        <end position="1092"/>
    </location>
</feature>
<dbReference type="Pfam" id="PF00481">
    <property type="entry name" value="PP2C"/>
    <property type="match status" value="1"/>
</dbReference>
<dbReference type="PROSITE" id="PS01032">
    <property type="entry name" value="PPM_1"/>
    <property type="match status" value="1"/>
</dbReference>
<feature type="compositionally biased region" description="Basic and acidic residues" evidence="5">
    <location>
        <begin position="994"/>
        <end position="1010"/>
    </location>
</feature>
<feature type="compositionally biased region" description="Polar residues" evidence="5">
    <location>
        <begin position="1251"/>
        <end position="1263"/>
    </location>
</feature>
<dbReference type="SMART" id="SM00331">
    <property type="entry name" value="PP2C_SIG"/>
    <property type="match status" value="1"/>
</dbReference>
<dbReference type="SMART" id="SM00332">
    <property type="entry name" value="PP2Cc"/>
    <property type="match status" value="1"/>
</dbReference>
<evidence type="ECO:0000256" key="1">
    <source>
        <dbReference type="ARBA" id="ARBA00022723"/>
    </source>
</evidence>
<feature type="compositionally biased region" description="Low complexity" evidence="5">
    <location>
        <begin position="1012"/>
        <end position="1025"/>
    </location>
</feature>
<dbReference type="Gene3D" id="3.60.40.10">
    <property type="entry name" value="PPM-type phosphatase domain"/>
    <property type="match status" value="1"/>
</dbReference>
<keyword evidence="1" id="KW-0479">Metal-binding</keyword>
<evidence type="ECO:0000256" key="3">
    <source>
        <dbReference type="ARBA" id="ARBA00022912"/>
    </source>
</evidence>
<dbReference type="Proteomes" id="UP000014500">
    <property type="component" value="Unassembled WGS sequence"/>
</dbReference>
<feature type="compositionally biased region" description="Basic and acidic residues" evidence="5">
    <location>
        <begin position="1222"/>
        <end position="1245"/>
    </location>
</feature>
<evidence type="ECO:0000256" key="4">
    <source>
        <dbReference type="RuleBase" id="RU003465"/>
    </source>
</evidence>
<dbReference type="GO" id="GO:0004722">
    <property type="term" value="F:protein serine/threonine phosphatase activity"/>
    <property type="evidence" value="ECO:0007669"/>
    <property type="project" value="InterPro"/>
</dbReference>
<reference evidence="8" key="1">
    <citation type="submission" date="2011-05" db="EMBL/GenBank/DDBJ databases">
        <authorList>
            <person name="Richards S.R."/>
            <person name="Qu J."/>
            <person name="Jiang H."/>
            <person name="Jhangiani S.N."/>
            <person name="Agravi P."/>
            <person name="Goodspeed R."/>
            <person name="Gross S."/>
            <person name="Mandapat C."/>
            <person name="Jackson L."/>
            <person name="Mathew T."/>
            <person name="Pu L."/>
            <person name="Thornton R."/>
            <person name="Saada N."/>
            <person name="Wilczek-Boney K.B."/>
            <person name="Lee S."/>
            <person name="Kovar C."/>
            <person name="Wu Y."/>
            <person name="Scherer S.E."/>
            <person name="Worley K.C."/>
            <person name="Muzny D.M."/>
            <person name="Gibbs R."/>
        </authorList>
    </citation>
    <scope>NUCLEOTIDE SEQUENCE</scope>
    <source>
        <strain evidence="8">Brora</strain>
    </source>
</reference>
<feature type="compositionally biased region" description="Low complexity" evidence="5">
    <location>
        <begin position="1143"/>
        <end position="1197"/>
    </location>
</feature>
<feature type="region of interest" description="Disordered" evidence="5">
    <location>
        <begin position="911"/>
        <end position="1270"/>
    </location>
</feature>
<feature type="compositionally biased region" description="Low complexity" evidence="5">
    <location>
        <begin position="1115"/>
        <end position="1130"/>
    </location>
</feature>
<feature type="compositionally biased region" description="Low complexity" evidence="5">
    <location>
        <begin position="950"/>
        <end position="978"/>
    </location>
</feature>
<feature type="compositionally biased region" description="Basic and acidic residues" evidence="5">
    <location>
        <begin position="928"/>
        <end position="938"/>
    </location>
</feature>
<evidence type="ECO:0000313" key="8">
    <source>
        <dbReference type="Proteomes" id="UP000014500"/>
    </source>
</evidence>
<dbReference type="eggNOG" id="KOG0698">
    <property type="taxonomic scope" value="Eukaryota"/>
</dbReference>
<evidence type="ECO:0000256" key="5">
    <source>
        <dbReference type="SAM" id="MobiDB-lite"/>
    </source>
</evidence>
<dbReference type="STRING" id="126957.T1IXX6"/>
<dbReference type="GO" id="GO:0046872">
    <property type="term" value="F:metal ion binding"/>
    <property type="evidence" value="ECO:0007669"/>
    <property type="project" value="UniProtKB-KW"/>
</dbReference>
<feature type="domain" description="PPM-type phosphatase" evidence="6">
    <location>
        <begin position="154"/>
        <end position="411"/>
    </location>
</feature>
<feature type="compositionally biased region" description="Polar residues" evidence="5">
    <location>
        <begin position="1030"/>
        <end position="1066"/>
    </location>
</feature>
<keyword evidence="8" id="KW-1185">Reference proteome</keyword>
<dbReference type="InterPro" id="IPR036457">
    <property type="entry name" value="PPM-type-like_dom_sf"/>
</dbReference>
<keyword evidence="3 4" id="KW-0904">Protein phosphatase</keyword>
<dbReference type="PROSITE" id="PS51746">
    <property type="entry name" value="PPM_2"/>
    <property type="match status" value="1"/>
</dbReference>
<evidence type="ECO:0000256" key="2">
    <source>
        <dbReference type="ARBA" id="ARBA00022801"/>
    </source>
</evidence>
<accession>T1IXX6</accession>
<evidence type="ECO:0000259" key="6">
    <source>
        <dbReference type="PROSITE" id="PS51746"/>
    </source>
</evidence>
<dbReference type="EMBL" id="JH431664">
    <property type="status" value="NOT_ANNOTATED_CDS"/>
    <property type="molecule type" value="Genomic_DNA"/>
</dbReference>
<sequence length="1270" mass="138103">MAEDGAGVSSEFKFFEEFSKNEELISIEDDGIQLRSSSCYVNEDDFDGEVTDCALHYLYSQFKKNIEKESHFETFFLKNKCPHLLAAAVARVTRDELKLTDLSECQLRENGEVHNIRVLDASKLQDVIRHKVHEICEQWRQNPIFTSEKQKSWPVSCCAVKNTRRRMEDKHVLIPDLNIFFGLEDKSPQGFFAIFDGHAGTEAANYASVHLHHHIVRHPDYSVDIHAAVKDGFKKTDDLFIEKCKRENLKCGCTAICSLIQENALHIAWVGDSQAFLIEKGIIKDVVTPHRPSREDERKRVEEQGGCVVYFGTWRVNGTLAISRAIGDSEFKPYVCSEPDIVTIPRVGNEDFLIMACDGLWDVTTPEDAALTVYKCLINAPDNIDDISEKLVQLAVQRGSTDNITIIVIFLRDPKEISQDGVPEPLKNALNVAIHQESKLPDGIITNGESPTKIPNNLWMNKDEDAQLLEENRIQVGTESKVENIAEYFLPQTEEETKNMFSIETLNLESNNQISLSTFDSAGAMAMPTPPQSPKSETKLSPQIVPIDVGVLETDSNVVSHSNLSPSAPVFIPHSFLAQMQPNATQTEVKLDADYDAMAEDAVFVGPIPDTAPVAEDVVDDESEEGEDWRYLTGSGVDANAPTQQVCDLFTHKSTEATELKLDFDPLVAEMEVVIDTKEVARSENTFESTQSAQFVGLQLDFDPFVPERNFEEISEVKKVEDKDKVDEMQLIDSKENTWTAADENSQIETCLMDIIADEPFKDSLNRVVDLMAESEHDLMPASSKEDDLMPASSKEDALMIESAPQLAASPVKEVNDDFSAPSVVSEKQMHAPEEDALMAESAPQLAASPVKEVNEDFSAPSVGSEEQMHMAAAEENALTVETAPQLAASPVKEVNGDLWVPSVVSEEQIHATAAAEKEEEESAVETPKSKEESKSKQVEPAAARKVAASKSPTKTPVSKSKMSAAASTARTSPTAKPITQRNVVPKPATTLGIEKKMATKSSAKTDKPLTKTKATATSTSPSRPEVVRSTKSSSVQAMTTSRPVAASLTKSRSAEAKTTTSTTRNVGGASKLGLKKTLATSTVKTTTTVTSRANAPTSATSTVKRATASTFPRNTTTKTSASASASANTKDSKETVNKQILTKTTTTTTSRSVAPAKTAPVTMKKTTTTTLTRPATTLKKAASATSAAAATVAATVKQKRPTTAPPARPRPRTASGLKNGPEGHKKEKGTLDEKTKEGVGHGDEAAVGNNEDSANPNQRENGSGSGDLA</sequence>
<reference evidence="7" key="2">
    <citation type="submission" date="2015-02" db="UniProtKB">
        <authorList>
            <consortium name="EnsemblMetazoa"/>
        </authorList>
    </citation>
    <scope>IDENTIFICATION</scope>
</reference>
<dbReference type="HOGENOM" id="CLU_264035_0_0_1"/>
<dbReference type="InterPro" id="IPR015655">
    <property type="entry name" value="PP2C"/>
</dbReference>
<dbReference type="AlphaFoldDB" id="T1IXX6"/>
<keyword evidence="2 4" id="KW-0378">Hydrolase</keyword>